<dbReference type="GO" id="GO:0008446">
    <property type="term" value="F:GDP-mannose 4,6-dehydratase activity"/>
    <property type="evidence" value="ECO:0007669"/>
    <property type="project" value="UniProtKB-EC"/>
</dbReference>
<keyword evidence="4" id="KW-0456">Lyase</keyword>
<dbReference type="AlphaFoldDB" id="A0A6J5ZFJ4"/>
<dbReference type="SUPFAM" id="SSF51735">
    <property type="entry name" value="NAD(P)-binding Rossmann-fold domains"/>
    <property type="match status" value="1"/>
</dbReference>
<evidence type="ECO:0000313" key="6">
    <source>
        <dbReference type="EMBL" id="CAB4340118.1"/>
    </source>
</evidence>
<comment type="cofactor">
    <cofactor evidence="1">
        <name>NADP(+)</name>
        <dbReference type="ChEBI" id="CHEBI:58349"/>
    </cofactor>
</comment>
<dbReference type="EC" id="4.2.1.47" evidence="3"/>
<dbReference type="Gene3D" id="3.90.25.10">
    <property type="entry name" value="UDP-galactose 4-epimerase, domain 1"/>
    <property type="match status" value="1"/>
</dbReference>
<dbReference type="Pfam" id="PF16363">
    <property type="entry name" value="GDP_Man_Dehyd"/>
    <property type="match status" value="1"/>
</dbReference>
<sequence>MKALITGAEGQDGYYLALELKSLGFEIHGSTISMAALPEGRSQMFTVHELDVTDTKAVDALLIELLPDVLFHLAGISSVAFAQDNRELTFDVNVGGLQNILSSIKNHSPHTHLVNACSVEIFAPSEVIQNENSPLGGVNVYAESKQAGFLVVQDARADGLSASNAILSNHESPLRSDNFVTGKIAKGVAEISQGTRQEIVMGNLDVERDWSAAGDIVHGMVLLAQKRINDDVILASGTTTKLKDLVRLAFAAVGIENWQDYVVTDPALVRTEGRVRRLDVSKASRVLDWKASTTPEVWIAEMVHAHLG</sequence>
<organism evidence="6">
    <name type="scientific">freshwater metagenome</name>
    <dbReference type="NCBI Taxonomy" id="449393"/>
    <lineage>
        <taxon>unclassified sequences</taxon>
        <taxon>metagenomes</taxon>
        <taxon>ecological metagenomes</taxon>
    </lineage>
</organism>
<comment type="similarity">
    <text evidence="2">Belongs to the NAD(P)-dependent epimerase/dehydratase family. GDP-mannose 4,6-dehydratase subfamily.</text>
</comment>
<dbReference type="InterPro" id="IPR016040">
    <property type="entry name" value="NAD(P)-bd_dom"/>
</dbReference>
<reference evidence="6" key="1">
    <citation type="submission" date="2020-05" db="EMBL/GenBank/DDBJ databases">
        <authorList>
            <person name="Chiriac C."/>
            <person name="Salcher M."/>
            <person name="Ghai R."/>
            <person name="Kavagutti S V."/>
        </authorList>
    </citation>
    <scope>NUCLEOTIDE SEQUENCE</scope>
</reference>
<feature type="domain" description="NAD(P)-binding" evidence="5">
    <location>
        <begin position="4"/>
        <end position="302"/>
    </location>
</feature>
<dbReference type="PANTHER" id="PTHR43715">
    <property type="entry name" value="GDP-MANNOSE 4,6-DEHYDRATASE"/>
    <property type="match status" value="1"/>
</dbReference>
<gene>
    <name evidence="6" type="ORF">UFOPK3770_00885</name>
</gene>
<evidence type="ECO:0000256" key="4">
    <source>
        <dbReference type="ARBA" id="ARBA00023239"/>
    </source>
</evidence>
<proteinExistence type="inferred from homology"/>
<protein>
    <recommendedName>
        <fullName evidence="3">GDP-mannose 4,6-dehydratase</fullName>
        <ecNumber evidence="3">4.2.1.47</ecNumber>
    </recommendedName>
</protein>
<dbReference type="InterPro" id="IPR006368">
    <property type="entry name" value="GDP_Man_deHydtase"/>
</dbReference>
<accession>A0A6J5ZFJ4</accession>
<evidence type="ECO:0000256" key="3">
    <source>
        <dbReference type="ARBA" id="ARBA00011989"/>
    </source>
</evidence>
<evidence type="ECO:0000256" key="1">
    <source>
        <dbReference type="ARBA" id="ARBA00001937"/>
    </source>
</evidence>
<name>A0A6J5ZFJ4_9ZZZZ</name>
<evidence type="ECO:0000256" key="2">
    <source>
        <dbReference type="ARBA" id="ARBA00009263"/>
    </source>
</evidence>
<dbReference type="GO" id="GO:0042351">
    <property type="term" value="P:'de novo' GDP-L-fucose biosynthetic process"/>
    <property type="evidence" value="ECO:0007669"/>
    <property type="project" value="TreeGrafter"/>
</dbReference>
<evidence type="ECO:0000259" key="5">
    <source>
        <dbReference type="Pfam" id="PF16363"/>
    </source>
</evidence>
<dbReference type="PANTHER" id="PTHR43715:SF1">
    <property type="entry name" value="GDP-MANNOSE 4,6 DEHYDRATASE"/>
    <property type="match status" value="1"/>
</dbReference>
<dbReference type="InterPro" id="IPR036291">
    <property type="entry name" value="NAD(P)-bd_dom_sf"/>
</dbReference>
<dbReference type="Gene3D" id="3.40.50.720">
    <property type="entry name" value="NAD(P)-binding Rossmann-like Domain"/>
    <property type="match status" value="1"/>
</dbReference>
<dbReference type="EMBL" id="CAESAJ010000094">
    <property type="protein sequence ID" value="CAB4340118.1"/>
    <property type="molecule type" value="Genomic_DNA"/>
</dbReference>